<protein>
    <recommendedName>
        <fullName evidence="3">Minor tail protein</fullName>
    </recommendedName>
</protein>
<dbReference type="Proteomes" id="UP001165498">
    <property type="component" value="Unassembled WGS sequence"/>
</dbReference>
<dbReference type="EMBL" id="JANFQO010000008">
    <property type="protein sequence ID" value="MCQ4165139.1"/>
    <property type="molecule type" value="Genomic_DNA"/>
</dbReference>
<evidence type="ECO:0008006" key="3">
    <source>
        <dbReference type="Google" id="ProtNLM"/>
    </source>
</evidence>
<name>A0ABT1QS79_9GAMM</name>
<gene>
    <name evidence="1" type="ORF">NM961_10500</name>
</gene>
<keyword evidence="2" id="KW-1185">Reference proteome</keyword>
<evidence type="ECO:0000313" key="1">
    <source>
        <dbReference type="EMBL" id="MCQ4165139.1"/>
    </source>
</evidence>
<sequence length="267" mass="28606">MTTPAVRQFAGDIRFWEVQSNGDRLPVIPEPTDISGNQPVETDSFTFTYTDGGEVSLVSKRRGAPYNQPFYTDTKPGTTTLSTTLLELPPLILARMLFGSSSTAIVSAGTATAVSVVLPANLDVPVQLAHRMLTNAAVTITNEDASVTYDVDDDYVIDRRRGQLIIPAGSLITASSTIKATYSYAAHVSTTIIGGATPSKKFYITGDMEDRVSGENGEMTVPQAKLTVDGEIDWLSSDPIQCTLTGPCEITLGFTSPYVFVTYKASA</sequence>
<reference evidence="1" key="1">
    <citation type="submission" date="2022-07" db="EMBL/GenBank/DDBJ databases">
        <title>Tahibacter sp., a new gammaproteobacterium isolated from the silt sample collected at pig farm.</title>
        <authorList>
            <person name="Chen H."/>
        </authorList>
    </citation>
    <scope>NUCLEOTIDE SEQUENCE</scope>
    <source>
        <strain evidence="1">P2K</strain>
    </source>
</reference>
<accession>A0ABT1QS79</accession>
<comment type="caution">
    <text evidence="1">The sequence shown here is derived from an EMBL/GenBank/DDBJ whole genome shotgun (WGS) entry which is preliminary data.</text>
</comment>
<evidence type="ECO:0000313" key="2">
    <source>
        <dbReference type="Proteomes" id="UP001165498"/>
    </source>
</evidence>
<organism evidence="1 2">
    <name type="scientific">Tahibacter harae</name>
    <dbReference type="NCBI Taxonomy" id="2963937"/>
    <lineage>
        <taxon>Bacteria</taxon>
        <taxon>Pseudomonadati</taxon>
        <taxon>Pseudomonadota</taxon>
        <taxon>Gammaproteobacteria</taxon>
        <taxon>Lysobacterales</taxon>
        <taxon>Rhodanobacteraceae</taxon>
        <taxon>Tahibacter</taxon>
    </lineage>
</organism>
<dbReference type="RefSeq" id="WP_255914205.1">
    <property type="nucleotide sequence ID" value="NZ_JANFQO010000008.1"/>
</dbReference>
<proteinExistence type="predicted"/>